<name>C0XJJ3_LENH9</name>
<dbReference type="PANTHER" id="PTHR23508:SF10">
    <property type="entry name" value="CARBOXYLIC ACID TRANSPORTER PROTEIN HOMOLOG"/>
    <property type="match status" value="1"/>
</dbReference>
<dbReference type="EMBL" id="ACGP01000134">
    <property type="protein sequence ID" value="EEI24465.1"/>
    <property type="molecule type" value="Genomic_DNA"/>
</dbReference>
<dbReference type="GO" id="GO:0046943">
    <property type="term" value="F:carboxylic acid transmembrane transporter activity"/>
    <property type="evidence" value="ECO:0007669"/>
    <property type="project" value="TreeGrafter"/>
</dbReference>
<comment type="caution">
    <text evidence="8">The sequence shown here is derived from an EMBL/GenBank/DDBJ whole genome shotgun (WGS) entry which is preliminary data.</text>
</comment>
<dbReference type="InterPro" id="IPR020846">
    <property type="entry name" value="MFS_dom"/>
</dbReference>
<comment type="subcellular location">
    <subcellularLocation>
        <location evidence="1">Cell membrane</location>
        <topology evidence="1">Multi-pass membrane protein</topology>
    </subcellularLocation>
</comment>
<keyword evidence="4 6" id="KW-1133">Transmembrane helix</keyword>
<evidence type="ECO:0000259" key="7">
    <source>
        <dbReference type="PROSITE" id="PS50850"/>
    </source>
</evidence>
<evidence type="ECO:0000256" key="5">
    <source>
        <dbReference type="ARBA" id="ARBA00023136"/>
    </source>
</evidence>
<dbReference type="AlphaFoldDB" id="C0XJJ3"/>
<gene>
    <name evidence="8" type="ORF">HMPREF0519_1404</name>
</gene>
<organism evidence="8 9">
    <name type="scientific">Lentilactobacillus hilgardii (strain ATCC 8290 / DSM 20176 / CCUG 30140 / JCM 1155 / KCTC 3500 / NBRC 15886 / NCIMB 8040 / NRRL B-1843 / 9)</name>
    <dbReference type="NCBI Taxonomy" id="1423757"/>
    <lineage>
        <taxon>Bacteria</taxon>
        <taxon>Bacillati</taxon>
        <taxon>Bacillota</taxon>
        <taxon>Bacilli</taxon>
        <taxon>Lactobacillales</taxon>
        <taxon>Lactobacillaceae</taxon>
        <taxon>Lentilactobacillus</taxon>
    </lineage>
</organism>
<feature type="transmembrane region" description="Helical" evidence="6">
    <location>
        <begin position="58"/>
        <end position="81"/>
    </location>
</feature>
<dbReference type="Pfam" id="PF07690">
    <property type="entry name" value="MFS_1"/>
    <property type="match status" value="1"/>
</dbReference>
<evidence type="ECO:0000313" key="9">
    <source>
        <dbReference type="Proteomes" id="UP000003752"/>
    </source>
</evidence>
<protein>
    <submittedName>
        <fullName evidence="8">Transporter, major facilitator family protein</fullName>
    </submittedName>
</protein>
<reference evidence="8 9" key="1">
    <citation type="submission" date="2009-01" db="EMBL/GenBank/DDBJ databases">
        <authorList>
            <person name="Qin X."/>
            <person name="Bachman B."/>
            <person name="Battles P."/>
            <person name="Bell A."/>
            <person name="Bess C."/>
            <person name="Bickham C."/>
            <person name="Chaboub L."/>
            <person name="Chen D."/>
            <person name="Coyle M."/>
            <person name="Deiros D.R."/>
            <person name="Dinh H."/>
            <person name="Forbes L."/>
            <person name="Fowler G."/>
            <person name="Francisco L."/>
            <person name="Fu Q."/>
            <person name="Gubbala S."/>
            <person name="Hale W."/>
            <person name="Han Y."/>
            <person name="Hemphill L."/>
            <person name="Highlander S.K."/>
            <person name="Hirani K."/>
            <person name="Hogues M."/>
            <person name="Jackson L."/>
            <person name="Jakkamsetti A."/>
            <person name="Javaid M."/>
            <person name="Jiang H."/>
            <person name="Korchina V."/>
            <person name="Kovar C."/>
            <person name="Lara F."/>
            <person name="Lee S."/>
            <person name="Mata R."/>
            <person name="Mathew T."/>
            <person name="Moen C."/>
            <person name="Morales K."/>
            <person name="Munidasa M."/>
            <person name="Nazareth L."/>
            <person name="Ngo R."/>
            <person name="Nguyen L."/>
            <person name="Okwuonu G."/>
            <person name="Ongeri F."/>
            <person name="Patil S."/>
            <person name="Petrosino J."/>
            <person name="Pham C."/>
            <person name="Pham P."/>
            <person name="Pu L.-L."/>
            <person name="Puazo M."/>
            <person name="Raj R."/>
            <person name="Reid J."/>
            <person name="Rouhana J."/>
            <person name="Saada N."/>
            <person name="Shang Y."/>
            <person name="Simmons D."/>
            <person name="Thornton R."/>
            <person name="Warren J."/>
            <person name="Weissenberger G."/>
            <person name="Zhang J."/>
            <person name="Zhang L."/>
            <person name="Zhou C."/>
            <person name="Zhu D."/>
            <person name="Muzny D."/>
            <person name="Worley K."/>
            <person name="Gibbs R."/>
        </authorList>
    </citation>
    <scope>NUCLEOTIDE SEQUENCE [LARGE SCALE GENOMIC DNA]</scope>
    <source>
        <strain evidence="9">ATCC 8290 / DSM 20176 / CCUG 30140 / JCM 1155 / KCTC 3500 / NBRC 15886 / NCIMB 8040 / NRRL B-1843 / 9</strain>
    </source>
</reference>
<feature type="domain" description="Major facilitator superfamily (MFS) profile" evidence="7">
    <location>
        <begin position="59"/>
        <end position="445"/>
    </location>
</feature>
<dbReference type="InterPro" id="IPR036259">
    <property type="entry name" value="MFS_trans_sf"/>
</dbReference>
<proteinExistence type="predicted"/>
<accession>C0XJJ3</accession>
<feature type="transmembrane region" description="Helical" evidence="6">
    <location>
        <begin position="333"/>
        <end position="351"/>
    </location>
</feature>
<feature type="transmembrane region" description="Helical" evidence="6">
    <location>
        <begin position="263"/>
        <end position="284"/>
    </location>
</feature>
<dbReference type="HOGENOM" id="CLU_001265_46_6_9"/>
<feature type="transmembrane region" description="Helical" evidence="6">
    <location>
        <begin position="184"/>
        <end position="205"/>
    </location>
</feature>
<keyword evidence="9" id="KW-1185">Reference proteome</keyword>
<dbReference type="Gene3D" id="1.20.1250.20">
    <property type="entry name" value="MFS general substrate transporter like domains"/>
    <property type="match status" value="1"/>
</dbReference>
<keyword evidence="3 6" id="KW-0812">Transmembrane</keyword>
<sequence length="451" mass="48709">MYSNIYIVPFLHFLPIHVILFSAKITSAGERSFWRNEYMESTNTTVTHSRHFTKNQKWVIASTSSGFALENMDVLFLSFAMSSMISQLHLSGGAAGLIGSITNLGMLFGGVLFGLIGDRFGRVKTFTYTIFIFAFATAAMAFANNIALIYVLRFLAGIGAGGEYGVGISLIAESFHKNQIGKMTSIAAIGGQVGAILAAVAAAFIIPNLGWHALFLIGLVPVILTYFVRRHLTETTAFVEAKREETESTTSAVFKLMFSSPKLAYQSFALMIMATVQIAGYFGLMNWLPIIVQKQLGLNVSGSSLWMIATIIGMSLGMMTFGSILDFFGPRRAFGIFLVASAGMVYTITLAHSTLSLLIIGAIVGFFSNGMFGGYGAVISRLYPTEIRSTANNIIVNIGRAVGGFSSVVIGILMDNYSLAVLMGFLSVLYIISFTTMMTLPGLKKLAVKNS</sequence>
<evidence type="ECO:0000256" key="2">
    <source>
        <dbReference type="ARBA" id="ARBA00022448"/>
    </source>
</evidence>
<keyword evidence="5 6" id="KW-0472">Membrane</keyword>
<feature type="transmembrane region" description="Helical" evidence="6">
    <location>
        <begin position="357"/>
        <end position="382"/>
    </location>
</feature>
<dbReference type="PROSITE" id="PS50850">
    <property type="entry name" value="MFS"/>
    <property type="match status" value="1"/>
</dbReference>
<evidence type="ECO:0000313" key="8">
    <source>
        <dbReference type="EMBL" id="EEI24465.1"/>
    </source>
</evidence>
<evidence type="ECO:0000256" key="3">
    <source>
        <dbReference type="ARBA" id="ARBA00022692"/>
    </source>
</evidence>
<dbReference type="InterPro" id="IPR011701">
    <property type="entry name" value="MFS"/>
</dbReference>
<feature type="transmembrane region" description="Helical" evidence="6">
    <location>
        <begin position="394"/>
        <end position="414"/>
    </location>
</feature>
<feature type="transmembrane region" description="Helical" evidence="6">
    <location>
        <begin position="304"/>
        <end position="321"/>
    </location>
</feature>
<keyword evidence="2" id="KW-0813">Transport</keyword>
<feature type="transmembrane region" description="Helical" evidence="6">
    <location>
        <begin position="128"/>
        <end position="148"/>
    </location>
</feature>
<feature type="transmembrane region" description="Helical" evidence="6">
    <location>
        <begin position="6"/>
        <end position="25"/>
    </location>
</feature>
<evidence type="ECO:0000256" key="6">
    <source>
        <dbReference type="SAM" id="Phobius"/>
    </source>
</evidence>
<feature type="transmembrane region" description="Helical" evidence="6">
    <location>
        <begin position="154"/>
        <end position="172"/>
    </location>
</feature>
<feature type="transmembrane region" description="Helical" evidence="6">
    <location>
        <begin position="420"/>
        <end position="443"/>
    </location>
</feature>
<dbReference type="GO" id="GO:0005886">
    <property type="term" value="C:plasma membrane"/>
    <property type="evidence" value="ECO:0007669"/>
    <property type="project" value="UniProtKB-SubCell"/>
</dbReference>
<feature type="transmembrane region" description="Helical" evidence="6">
    <location>
        <begin position="93"/>
        <end position="116"/>
    </location>
</feature>
<dbReference type="Proteomes" id="UP000003752">
    <property type="component" value="Unassembled WGS sequence"/>
</dbReference>
<evidence type="ECO:0000256" key="1">
    <source>
        <dbReference type="ARBA" id="ARBA00004651"/>
    </source>
</evidence>
<evidence type="ECO:0000256" key="4">
    <source>
        <dbReference type="ARBA" id="ARBA00022989"/>
    </source>
</evidence>
<dbReference type="PANTHER" id="PTHR23508">
    <property type="entry name" value="CARBOXYLIC ACID TRANSPORTER PROTEIN HOMOLOG"/>
    <property type="match status" value="1"/>
</dbReference>
<feature type="transmembrane region" description="Helical" evidence="6">
    <location>
        <begin position="211"/>
        <end position="228"/>
    </location>
</feature>
<dbReference type="SUPFAM" id="SSF103473">
    <property type="entry name" value="MFS general substrate transporter"/>
    <property type="match status" value="1"/>
</dbReference>